<comment type="caution">
    <text evidence="4">The sequence shown here is derived from an EMBL/GenBank/DDBJ whole genome shotgun (WGS) entry which is preliminary data.</text>
</comment>
<dbReference type="Gene3D" id="3.30.160.60">
    <property type="entry name" value="Classic Zinc Finger"/>
    <property type="match status" value="1"/>
</dbReference>
<dbReference type="InterPro" id="IPR013087">
    <property type="entry name" value="Znf_C2H2_type"/>
</dbReference>
<evidence type="ECO:0000313" key="5">
    <source>
        <dbReference type="Proteomes" id="UP001194696"/>
    </source>
</evidence>
<dbReference type="SMART" id="SM00355">
    <property type="entry name" value="ZnF_C2H2"/>
    <property type="match status" value="2"/>
</dbReference>
<protein>
    <recommendedName>
        <fullName evidence="3">C2H2-type domain-containing protein</fullName>
    </recommendedName>
</protein>
<evidence type="ECO:0000256" key="1">
    <source>
        <dbReference type="PROSITE-ProRule" id="PRU00042"/>
    </source>
</evidence>
<keyword evidence="5" id="KW-1185">Reference proteome</keyword>
<reference evidence="4 5" key="1">
    <citation type="journal article" date="2020" name="Fungal Divers.">
        <title>Resolving the Mortierellaceae phylogeny through synthesis of multi-gene phylogenetics and phylogenomics.</title>
        <authorList>
            <person name="Vandepol N."/>
            <person name="Liber J."/>
            <person name="Desiro A."/>
            <person name="Na H."/>
            <person name="Kennedy M."/>
            <person name="Barry K."/>
            <person name="Grigoriev I.V."/>
            <person name="Miller A.N."/>
            <person name="O'Donnell K."/>
            <person name="Stajich J.E."/>
            <person name="Bonito G."/>
        </authorList>
    </citation>
    <scope>NUCLEOTIDE SEQUENCE [LARGE SCALE GENOMIC DNA]</scope>
    <source>
        <strain evidence="4 5">AD045</strain>
    </source>
</reference>
<organism evidence="4 5">
    <name type="scientific">Linnemannia gamsii</name>
    <dbReference type="NCBI Taxonomy" id="64522"/>
    <lineage>
        <taxon>Eukaryota</taxon>
        <taxon>Fungi</taxon>
        <taxon>Fungi incertae sedis</taxon>
        <taxon>Mucoromycota</taxon>
        <taxon>Mortierellomycotina</taxon>
        <taxon>Mortierellomycetes</taxon>
        <taxon>Mortierellales</taxon>
        <taxon>Mortierellaceae</taxon>
        <taxon>Linnemannia</taxon>
    </lineage>
</organism>
<gene>
    <name evidence="4" type="ORF">BGZ96_004575</name>
</gene>
<accession>A0ABQ7JI16</accession>
<dbReference type="EMBL" id="JAAAIM010002122">
    <property type="protein sequence ID" value="KAG0273981.1"/>
    <property type="molecule type" value="Genomic_DNA"/>
</dbReference>
<keyword evidence="1" id="KW-0863">Zinc-finger</keyword>
<evidence type="ECO:0000256" key="2">
    <source>
        <dbReference type="SAM" id="MobiDB-lite"/>
    </source>
</evidence>
<evidence type="ECO:0000313" key="4">
    <source>
        <dbReference type="EMBL" id="KAG0273981.1"/>
    </source>
</evidence>
<feature type="region of interest" description="Disordered" evidence="2">
    <location>
        <begin position="236"/>
        <end position="339"/>
    </location>
</feature>
<proteinExistence type="predicted"/>
<feature type="compositionally biased region" description="Basic residues" evidence="2">
    <location>
        <begin position="306"/>
        <end position="317"/>
    </location>
</feature>
<dbReference type="PROSITE" id="PS50157">
    <property type="entry name" value="ZINC_FINGER_C2H2_2"/>
    <property type="match status" value="1"/>
</dbReference>
<keyword evidence="1" id="KW-0862">Zinc</keyword>
<dbReference type="PROSITE" id="PS00028">
    <property type="entry name" value="ZINC_FINGER_C2H2_1"/>
    <property type="match status" value="2"/>
</dbReference>
<name>A0ABQ7JI16_9FUNG</name>
<dbReference type="Proteomes" id="UP001194696">
    <property type="component" value="Unassembled WGS sequence"/>
</dbReference>
<feature type="domain" description="C2H2-type" evidence="3">
    <location>
        <begin position="377"/>
        <end position="405"/>
    </location>
</feature>
<keyword evidence="1" id="KW-0479">Metal-binding</keyword>
<evidence type="ECO:0000259" key="3">
    <source>
        <dbReference type="PROSITE" id="PS50157"/>
    </source>
</evidence>
<sequence>MSSQRNLPELRPSGGAVNGISYQGGKFSSVTLLRSTKERSMDEVTDYLMEPSNIDAPDPSLDLECTQYIGVSGLPLDNNGNGTQGQITVACGNLVCTPISKDPLRWRGDKLGEPSQCLLKMDDQGLYYPAVLNSATMSLAFFIYLAIDLWLNGLESVYRADRSQDMLDLTVLLAEIEMRRFVAPAAITDVNLSSSILEPADTFNIDVDNGFSSEFRDSDTEEDDDIVSLSSEIQSFEQVPAGDHSGTDPEPEPEPIVADASNNNGCTSAIGATFKSKDHGPPGLDPATCDPATHLEPAGTTAPKPKSTKPKSTKPRPTRATETRKRRATNPLTGGTTHPAKLAKKRFHCTYLKCPLDFGTKYSMEVHRTNKHEGVKFKCKVCKKGLASYNILYRHYNRQHQGHSWVCFPCGASRSRKPSPKDLEELGLCTATNPAGVHDFQHFPGPLAVS</sequence>